<reference evidence="1" key="1">
    <citation type="journal article" date="2020" name="Stud. Mycol.">
        <title>101 Dothideomycetes genomes: a test case for predicting lifestyles and emergence of pathogens.</title>
        <authorList>
            <person name="Haridas S."/>
            <person name="Albert R."/>
            <person name="Binder M."/>
            <person name="Bloem J."/>
            <person name="Labutti K."/>
            <person name="Salamov A."/>
            <person name="Andreopoulos B."/>
            <person name="Baker S."/>
            <person name="Barry K."/>
            <person name="Bills G."/>
            <person name="Bluhm B."/>
            <person name="Cannon C."/>
            <person name="Castanera R."/>
            <person name="Culley D."/>
            <person name="Daum C."/>
            <person name="Ezra D."/>
            <person name="Gonzalez J."/>
            <person name="Henrissat B."/>
            <person name="Kuo A."/>
            <person name="Liang C."/>
            <person name="Lipzen A."/>
            <person name="Lutzoni F."/>
            <person name="Magnuson J."/>
            <person name="Mondo S."/>
            <person name="Nolan M."/>
            <person name="Ohm R."/>
            <person name="Pangilinan J."/>
            <person name="Park H.-J."/>
            <person name="Ramirez L."/>
            <person name="Alfaro M."/>
            <person name="Sun H."/>
            <person name="Tritt A."/>
            <person name="Yoshinaga Y."/>
            <person name="Zwiers L.-H."/>
            <person name="Turgeon B."/>
            <person name="Goodwin S."/>
            <person name="Spatafora J."/>
            <person name="Crous P."/>
            <person name="Grigoriev I."/>
        </authorList>
    </citation>
    <scope>NUCLEOTIDE SEQUENCE</scope>
    <source>
        <strain evidence="1">CBS 121167</strain>
    </source>
</reference>
<name>A0A6A6BX56_9PEZI</name>
<keyword evidence="2" id="KW-1185">Reference proteome</keyword>
<evidence type="ECO:0000313" key="2">
    <source>
        <dbReference type="Proteomes" id="UP000799438"/>
    </source>
</evidence>
<dbReference type="EMBL" id="ML995474">
    <property type="protein sequence ID" value="KAF2147487.1"/>
    <property type="molecule type" value="Genomic_DNA"/>
</dbReference>
<gene>
    <name evidence="1" type="ORF">K452DRAFT_8074</name>
</gene>
<dbReference type="AlphaFoldDB" id="A0A6A6BX56"/>
<organism evidence="1 2">
    <name type="scientific">Aplosporella prunicola CBS 121167</name>
    <dbReference type="NCBI Taxonomy" id="1176127"/>
    <lineage>
        <taxon>Eukaryota</taxon>
        <taxon>Fungi</taxon>
        <taxon>Dikarya</taxon>
        <taxon>Ascomycota</taxon>
        <taxon>Pezizomycotina</taxon>
        <taxon>Dothideomycetes</taxon>
        <taxon>Dothideomycetes incertae sedis</taxon>
        <taxon>Botryosphaeriales</taxon>
        <taxon>Aplosporellaceae</taxon>
        <taxon>Aplosporella</taxon>
    </lineage>
</organism>
<dbReference type="GeneID" id="54304682"/>
<accession>A0A6A6BX56</accession>
<sequence length="89" mass="10255">MEGCSHVPAPAGSTRGNLARSNCSVYVPRDRDERLRSREICVAFFFFLVDGEILVRWEVDSCAWWTSTRMLISGLFLCWYQPFVCLLCI</sequence>
<protein>
    <submittedName>
        <fullName evidence="1">Uncharacterized protein</fullName>
    </submittedName>
</protein>
<proteinExistence type="predicted"/>
<evidence type="ECO:0000313" key="1">
    <source>
        <dbReference type="EMBL" id="KAF2147487.1"/>
    </source>
</evidence>
<dbReference type="RefSeq" id="XP_033403195.1">
    <property type="nucleotide sequence ID" value="XM_033547175.1"/>
</dbReference>
<dbReference type="Proteomes" id="UP000799438">
    <property type="component" value="Unassembled WGS sequence"/>
</dbReference>